<dbReference type="OrthoDB" id="3089at2759"/>
<evidence type="ECO:0000259" key="2">
    <source>
        <dbReference type="PROSITE" id="PS51767"/>
    </source>
</evidence>
<accession>A0A9P7K790</accession>
<evidence type="ECO:0000256" key="1">
    <source>
        <dbReference type="SAM" id="Phobius"/>
    </source>
</evidence>
<evidence type="ECO:0000313" key="3">
    <source>
        <dbReference type="EMBL" id="KAG5638864.1"/>
    </source>
</evidence>
<reference evidence="3" key="1">
    <citation type="submission" date="2021-02" db="EMBL/GenBank/DDBJ databases">
        <authorList>
            <person name="Nieuwenhuis M."/>
            <person name="Van De Peppel L.J.J."/>
        </authorList>
    </citation>
    <scope>NUCLEOTIDE SEQUENCE</scope>
    <source>
        <strain evidence="3">D49</strain>
    </source>
</reference>
<comment type="caution">
    <text evidence="3">The sequence shown here is derived from an EMBL/GenBank/DDBJ whole genome shotgun (WGS) entry which is preliminary data.</text>
</comment>
<dbReference type="Proteomes" id="UP000717328">
    <property type="component" value="Unassembled WGS sequence"/>
</dbReference>
<proteinExistence type="predicted"/>
<reference evidence="3" key="2">
    <citation type="submission" date="2021-10" db="EMBL/GenBank/DDBJ databases">
        <title>Phylogenomics reveals ancestral predisposition of the termite-cultivated fungus Termitomyces towards a domesticated lifestyle.</title>
        <authorList>
            <person name="Auxier B."/>
            <person name="Grum-Grzhimaylo A."/>
            <person name="Cardenas M.E."/>
            <person name="Lodge J.D."/>
            <person name="Laessoe T."/>
            <person name="Pedersen O."/>
            <person name="Smith M.E."/>
            <person name="Kuyper T.W."/>
            <person name="Franco-Molano E.A."/>
            <person name="Baroni T.J."/>
            <person name="Aanen D.K."/>
        </authorList>
    </citation>
    <scope>NUCLEOTIDE SEQUENCE</scope>
    <source>
        <strain evidence="3">D49</strain>
    </source>
</reference>
<dbReference type="InterPro" id="IPR021109">
    <property type="entry name" value="Peptidase_aspartic_dom_sf"/>
</dbReference>
<name>A0A9P7K790_9AGAR</name>
<feature type="transmembrane region" description="Helical" evidence="1">
    <location>
        <begin position="193"/>
        <end position="216"/>
    </location>
</feature>
<keyword evidence="1" id="KW-0812">Transmembrane</keyword>
<keyword evidence="4" id="KW-1185">Reference proteome</keyword>
<dbReference type="EMBL" id="JABCKI010005741">
    <property type="protein sequence ID" value="KAG5638864.1"/>
    <property type="molecule type" value="Genomic_DNA"/>
</dbReference>
<dbReference type="InterPro" id="IPR033121">
    <property type="entry name" value="PEPTIDASE_A1"/>
</dbReference>
<sequence length="218" mass="23282">MVDAIIKQISPTFDPASPDDPPVLCAAPHTLAFQIGGKMFPVDPRDLIGPRSAGDADTCIMDTLVSTDPPRVGSLYRWSLGDTFMKSNLIAFHYGNLTHPSVDPPRIGFLSTVPANAGALLKQAVVKAKGNGGMFEQTFVAAPTASAALVNDVTISNTVTPTRSVMVTQIVTSPTVSDTHTFSKDTKINSSTLFAISTSPLELSGYLAILTLWFWWVN</sequence>
<dbReference type="PROSITE" id="PS51767">
    <property type="entry name" value="PEPTIDASE_A1"/>
    <property type="match status" value="1"/>
</dbReference>
<feature type="domain" description="Peptidase A1" evidence="2">
    <location>
        <begin position="1"/>
        <end position="110"/>
    </location>
</feature>
<organism evidence="3 4">
    <name type="scientific">Sphagnurus paluster</name>
    <dbReference type="NCBI Taxonomy" id="117069"/>
    <lineage>
        <taxon>Eukaryota</taxon>
        <taxon>Fungi</taxon>
        <taxon>Dikarya</taxon>
        <taxon>Basidiomycota</taxon>
        <taxon>Agaricomycotina</taxon>
        <taxon>Agaricomycetes</taxon>
        <taxon>Agaricomycetidae</taxon>
        <taxon>Agaricales</taxon>
        <taxon>Tricholomatineae</taxon>
        <taxon>Lyophyllaceae</taxon>
        <taxon>Sphagnurus</taxon>
    </lineage>
</organism>
<keyword evidence="1" id="KW-1133">Transmembrane helix</keyword>
<dbReference type="AlphaFoldDB" id="A0A9P7K790"/>
<gene>
    <name evidence="3" type="ORF">H0H81_009417</name>
</gene>
<dbReference type="Gene3D" id="2.40.70.10">
    <property type="entry name" value="Acid Proteases"/>
    <property type="match status" value="1"/>
</dbReference>
<evidence type="ECO:0000313" key="4">
    <source>
        <dbReference type="Proteomes" id="UP000717328"/>
    </source>
</evidence>
<dbReference type="SUPFAM" id="SSF50630">
    <property type="entry name" value="Acid proteases"/>
    <property type="match status" value="1"/>
</dbReference>
<keyword evidence="1" id="KW-0472">Membrane</keyword>
<protein>
    <recommendedName>
        <fullName evidence="2">Peptidase A1 domain-containing protein</fullName>
    </recommendedName>
</protein>